<dbReference type="Proteomes" id="UP000325466">
    <property type="component" value="Unassembled WGS sequence"/>
</dbReference>
<evidence type="ECO:0000256" key="1">
    <source>
        <dbReference type="SAM" id="MobiDB-lite"/>
    </source>
</evidence>
<accession>A0A059MVA2</accession>
<reference evidence="3" key="3">
    <citation type="submission" date="2022-09" db="EMBL/GenBank/DDBJ databases">
        <title>The genome sequence of Rhodococcus aetherivorans N1.</title>
        <authorList>
            <person name="Jiang W."/>
        </authorList>
    </citation>
    <scope>NUCLEOTIDE SEQUENCE</scope>
    <source>
        <strain evidence="3">N1</strain>
    </source>
</reference>
<dbReference type="EMBL" id="BLAH01000086">
    <property type="protein sequence ID" value="GES37531.1"/>
    <property type="molecule type" value="Genomic_DNA"/>
</dbReference>
<keyword evidence="4" id="KW-1185">Reference proteome</keyword>
<proteinExistence type="predicted"/>
<dbReference type="Pfam" id="PF14013">
    <property type="entry name" value="MT0933_antitox"/>
    <property type="match status" value="1"/>
</dbReference>
<organism evidence="3 5">
    <name type="scientific">Rhodococcus aetherivorans</name>
    <dbReference type="NCBI Taxonomy" id="191292"/>
    <lineage>
        <taxon>Bacteria</taxon>
        <taxon>Bacillati</taxon>
        <taxon>Actinomycetota</taxon>
        <taxon>Actinomycetes</taxon>
        <taxon>Mycobacteriales</taxon>
        <taxon>Nocardiaceae</taxon>
        <taxon>Rhodococcus</taxon>
    </lineage>
</organism>
<evidence type="ECO:0000313" key="5">
    <source>
        <dbReference type="Proteomes" id="UP001163947"/>
    </source>
</evidence>
<reference evidence="2 4" key="1">
    <citation type="journal article" date="2018" name="Biodegradation">
        <title>1,4-Dioxane degradation characteristics of Rhodococcus aetherivorans JCM 14343.</title>
        <authorList>
            <person name="Inoue D."/>
            <person name="Tsunoda T."/>
            <person name="Yamamoto N."/>
            <person name="Ike M."/>
            <person name="Sei K."/>
        </authorList>
    </citation>
    <scope>NUCLEOTIDE SEQUENCE [LARGE SCALE GENOMIC DNA]</scope>
    <source>
        <strain evidence="2 4">JCM 14343</strain>
    </source>
</reference>
<sequence length="94" mass="9506">MGLKDSIKGLVDKGRAYAEKNPDKAGGFVDKAGDAADARTGGKYAQHVDKVQDAAKKHLGTADHPVPGATPGPAGRPGPESDPGPQAQPGPRSP</sequence>
<dbReference type="KEGG" id="rav:AAT18_06400"/>
<dbReference type="GeneID" id="83623264"/>
<dbReference type="AlphaFoldDB" id="A0A059MVA2"/>
<dbReference type="InterPro" id="IPR028037">
    <property type="entry name" value="Antitoxin_Rv0909/MT0933"/>
</dbReference>
<dbReference type="EMBL" id="CP106982">
    <property type="protein sequence ID" value="UYF93208.1"/>
    <property type="molecule type" value="Genomic_DNA"/>
</dbReference>
<feature type="region of interest" description="Disordered" evidence="1">
    <location>
        <begin position="17"/>
        <end position="94"/>
    </location>
</feature>
<gene>
    <name evidence="3" type="ORF">OCS65_22580</name>
    <name evidence="2" type="ORF">RAJCM14343_2786</name>
</gene>
<feature type="compositionally biased region" description="Basic and acidic residues" evidence="1">
    <location>
        <begin position="46"/>
        <end position="56"/>
    </location>
</feature>
<evidence type="ECO:0000313" key="2">
    <source>
        <dbReference type="EMBL" id="GES37531.1"/>
    </source>
</evidence>
<name>A0A059MVA2_9NOCA</name>
<reference evidence="2" key="2">
    <citation type="submission" date="2019-10" db="EMBL/GenBank/DDBJ databases">
        <title>Draft genome sequence of Rhodococcus aetherivorans JCM 14343.</title>
        <authorList>
            <person name="Inoue D."/>
            <person name="Nakazawa M."/>
            <person name="Yamamoto N."/>
            <person name="Sei K."/>
            <person name="Ike M."/>
        </authorList>
    </citation>
    <scope>NUCLEOTIDE SEQUENCE</scope>
    <source>
        <strain evidence="2">JCM 14343</strain>
    </source>
</reference>
<dbReference type="Proteomes" id="UP001163947">
    <property type="component" value="Chromosome"/>
</dbReference>
<feature type="compositionally biased region" description="Pro residues" evidence="1">
    <location>
        <begin position="68"/>
        <end position="94"/>
    </location>
</feature>
<dbReference type="RefSeq" id="WP_029541908.1">
    <property type="nucleotide sequence ID" value="NZ_BAAAYP010000042.1"/>
</dbReference>
<protein>
    <submittedName>
        <fullName evidence="3">Antitoxin</fullName>
    </submittedName>
</protein>
<accession>A0A0F6VHE7</accession>
<evidence type="ECO:0000313" key="3">
    <source>
        <dbReference type="EMBL" id="UYF93208.1"/>
    </source>
</evidence>
<evidence type="ECO:0000313" key="4">
    <source>
        <dbReference type="Proteomes" id="UP000325466"/>
    </source>
</evidence>